<dbReference type="PRINTS" id="PR00038">
    <property type="entry name" value="HTHLUXR"/>
</dbReference>
<dbReference type="EMBL" id="LPWH01000076">
    <property type="protein sequence ID" value="POR00341.1"/>
    <property type="molecule type" value="Genomic_DNA"/>
</dbReference>
<dbReference type="InterPro" id="IPR000792">
    <property type="entry name" value="Tscrpt_reg_LuxR_C"/>
</dbReference>
<dbReference type="SUPFAM" id="SSF52172">
    <property type="entry name" value="CheY-like"/>
    <property type="match status" value="1"/>
</dbReference>
<dbReference type="Pfam" id="PF00072">
    <property type="entry name" value="Response_reg"/>
    <property type="match status" value="1"/>
</dbReference>
<evidence type="ECO:0000256" key="1">
    <source>
        <dbReference type="ARBA" id="ARBA00022553"/>
    </source>
</evidence>
<evidence type="ECO:0000259" key="5">
    <source>
        <dbReference type="PROSITE" id="PS50110"/>
    </source>
</evidence>
<dbReference type="Pfam" id="PF00196">
    <property type="entry name" value="GerE"/>
    <property type="match status" value="1"/>
</dbReference>
<feature type="domain" description="Response regulatory" evidence="5">
    <location>
        <begin position="6"/>
        <end position="122"/>
    </location>
</feature>
<dbReference type="CDD" id="cd06170">
    <property type="entry name" value="LuxR_C_like"/>
    <property type="match status" value="1"/>
</dbReference>
<keyword evidence="7" id="KW-1185">Reference proteome</keyword>
<dbReference type="GO" id="GO:0006355">
    <property type="term" value="P:regulation of DNA-templated transcription"/>
    <property type="evidence" value="ECO:0007669"/>
    <property type="project" value="InterPro"/>
</dbReference>
<evidence type="ECO:0000256" key="2">
    <source>
        <dbReference type="ARBA" id="ARBA00023125"/>
    </source>
</evidence>
<dbReference type="SUPFAM" id="SSF46894">
    <property type="entry name" value="C-terminal effector domain of the bipartite response regulators"/>
    <property type="match status" value="1"/>
</dbReference>
<dbReference type="Gene3D" id="3.40.50.2300">
    <property type="match status" value="1"/>
</dbReference>
<organism evidence="6 7">
    <name type="scientific">Alkalispirochaeta sphaeroplastigenens</name>
    <dbReference type="NCBI Taxonomy" id="1187066"/>
    <lineage>
        <taxon>Bacteria</taxon>
        <taxon>Pseudomonadati</taxon>
        <taxon>Spirochaetota</taxon>
        <taxon>Spirochaetia</taxon>
        <taxon>Spirochaetales</taxon>
        <taxon>Spirochaetaceae</taxon>
        <taxon>Alkalispirochaeta</taxon>
    </lineage>
</organism>
<keyword evidence="1 3" id="KW-0597">Phosphoprotein</keyword>
<reference evidence="7" key="1">
    <citation type="submission" date="2015-12" db="EMBL/GenBank/DDBJ databases">
        <authorList>
            <person name="Lodha T.D."/>
            <person name="Chintalapati S."/>
            <person name="Chintalapati V.R."/>
            <person name="Sravanthi T."/>
        </authorList>
    </citation>
    <scope>NUCLEOTIDE SEQUENCE [LARGE SCALE GENOMIC DNA]</scope>
    <source>
        <strain evidence="7">JC133</strain>
    </source>
</reference>
<dbReference type="PROSITE" id="PS50110">
    <property type="entry name" value="RESPONSE_REGULATORY"/>
    <property type="match status" value="1"/>
</dbReference>
<dbReference type="InterPro" id="IPR011006">
    <property type="entry name" value="CheY-like_superfamily"/>
</dbReference>
<dbReference type="OrthoDB" id="9779069at2"/>
<proteinExistence type="predicted"/>
<sequence>MKRSVTFLVVDDHPIFRQGLAALIRKNPMYQDCREAGDIEEAMTVTREYEPDIALIDISLNGKSGFDLVQTFQTSHPRMQQLVISMYDEAVYASMALKAGARGYVMKHEAASVVLGAIQTVLDGRIFLSPTMRERLIDAMFSQSGRADLLPMEQLTVREVEVLVMIGQGYGASEIADLLHISVKTVNVHREKLKQKLQISDANTLRRFAIKWVQSRER</sequence>
<feature type="domain" description="HTH luxR-type" evidence="4">
    <location>
        <begin position="148"/>
        <end position="212"/>
    </location>
</feature>
<feature type="modified residue" description="4-aspartylphosphate" evidence="3">
    <location>
        <position position="57"/>
    </location>
</feature>
<evidence type="ECO:0000259" key="4">
    <source>
        <dbReference type="PROSITE" id="PS50043"/>
    </source>
</evidence>
<dbReference type="Proteomes" id="UP000237350">
    <property type="component" value="Unassembled WGS sequence"/>
</dbReference>
<evidence type="ECO:0000313" key="6">
    <source>
        <dbReference type="EMBL" id="POR00341.1"/>
    </source>
</evidence>
<name>A0A2S4JLG4_9SPIO</name>
<dbReference type="RefSeq" id="WP_103680562.1">
    <property type="nucleotide sequence ID" value="NZ_LPWH01000076.1"/>
</dbReference>
<dbReference type="PANTHER" id="PTHR43214:SF43">
    <property type="entry name" value="TWO-COMPONENT RESPONSE REGULATOR"/>
    <property type="match status" value="1"/>
</dbReference>
<dbReference type="InterPro" id="IPR058245">
    <property type="entry name" value="NreC/VraR/RcsB-like_REC"/>
</dbReference>
<dbReference type="InterPro" id="IPR001789">
    <property type="entry name" value="Sig_transdc_resp-reg_receiver"/>
</dbReference>
<dbReference type="GO" id="GO:0003677">
    <property type="term" value="F:DNA binding"/>
    <property type="evidence" value="ECO:0007669"/>
    <property type="project" value="UniProtKB-KW"/>
</dbReference>
<keyword evidence="2" id="KW-0238">DNA-binding</keyword>
<evidence type="ECO:0000256" key="3">
    <source>
        <dbReference type="PROSITE-ProRule" id="PRU00169"/>
    </source>
</evidence>
<evidence type="ECO:0000313" key="7">
    <source>
        <dbReference type="Proteomes" id="UP000237350"/>
    </source>
</evidence>
<dbReference type="SMART" id="SM00421">
    <property type="entry name" value="HTH_LUXR"/>
    <property type="match status" value="1"/>
</dbReference>
<dbReference type="PANTHER" id="PTHR43214">
    <property type="entry name" value="TWO-COMPONENT RESPONSE REGULATOR"/>
    <property type="match status" value="1"/>
</dbReference>
<dbReference type="CDD" id="cd17535">
    <property type="entry name" value="REC_NarL-like"/>
    <property type="match status" value="1"/>
</dbReference>
<gene>
    <name evidence="6" type="ORF">AU468_09710</name>
</gene>
<accession>A0A2S4JLG4</accession>
<dbReference type="PROSITE" id="PS50043">
    <property type="entry name" value="HTH_LUXR_2"/>
    <property type="match status" value="1"/>
</dbReference>
<comment type="caution">
    <text evidence="6">The sequence shown here is derived from an EMBL/GenBank/DDBJ whole genome shotgun (WGS) entry which is preliminary data.</text>
</comment>
<dbReference type="GO" id="GO:0000160">
    <property type="term" value="P:phosphorelay signal transduction system"/>
    <property type="evidence" value="ECO:0007669"/>
    <property type="project" value="InterPro"/>
</dbReference>
<dbReference type="InterPro" id="IPR016032">
    <property type="entry name" value="Sig_transdc_resp-reg_C-effctor"/>
</dbReference>
<dbReference type="SMART" id="SM00448">
    <property type="entry name" value="REC"/>
    <property type="match status" value="1"/>
</dbReference>
<protein>
    <submittedName>
        <fullName evidence="6">LuxR family transcriptional regulator</fullName>
    </submittedName>
</protein>
<dbReference type="InterPro" id="IPR039420">
    <property type="entry name" value="WalR-like"/>
</dbReference>
<dbReference type="AlphaFoldDB" id="A0A2S4JLG4"/>